<reference evidence="2 3" key="1">
    <citation type="submission" date="2019-09" db="EMBL/GenBank/DDBJ databases">
        <title>Genome Sequences of Streptomyces kaniharaensis ATCC 21070.</title>
        <authorList>
            <person name="Zhu W."/>
            <person name="De Crecy-Lagard V."/>
            <person name="Richards N.G."/>
        </authorList>
    </citation>
    <scope>NUCLEOTIDE SEQUENCE [LARGE SCALE GENOMIC DNA]</scope>
    <source>
        <strain evidence="2 3">SF-557</strain>
    </source>
</reference>
<protein>
    <submittedName>
        <fullName evidence="2">Uncharacterized protein</fullName>
    </submittedName>
</protein>
<organism evidence="2 3">
    <name type="scientific">Streptomyces kaniharaensis</name>
    <dbReference type="NCBI Taxonomy" id="212423"/>
    <lineage>
        <taxon>Bacteria</taxon>
        <taxon>Bacillati</taxon>
        <taxon>Actinomycetota</taxon>
        <taxon>Actinomycetes</taxon>
        <taxon>Kitasatosporales</taxon>
        <taxon>Streptomycetaceae</taxon>
        <taxon>Streptomyces</taxon>
    </lineage>
</organism>
<dbReference type="OrthoDB" id="4194874at2"/>
<dbReference type="AlphaFoldDB" id="A0A6N7KYH9"/>
<keyword evidence="3" id="KW-1185">Reference proteome</keyword>
<sequence>MTAGTGSDLVATVVEALVQSASNAVGAAGAALGGEAVARVREALRQWPQWAHALGRVEAFPGDPQAQWDLALAVGQLLGRDPGLAANLRARLSVAMTAPPPAATEPVPQMSHPGDGANWPAFGAGTVLGTPSRRGRIWALTGVVVVLAVVGSAVGLGIYLNSGPDGPKPLATLDQVKSVLPDLHAVPDGWTQEKAPSAGPMGGCSDAATSPAQADLCNQVLGTGSSRFHADNGKTQVVFNIMAGPSPAWADKMYDSAYSVYSDLPDKLPMAAPKAGERSAIYRDSECLDFLVKTGSTVLRISYCPENPDAPNAELVNRITRMFATRSQQAQDGKTPDAAA</sequence>
<keyword evidence="1" id="KW-0812">Transmembrane</keyword>
<keyword evidence="1" id="KW-1133">Transmembrane helix</keyword>
<evidence type="ECO:0000313" key="2">
    <source>
        <dbReference type="EMBL" id="MQS16600.1"/>
    </source>
</evidence>
<evidence type="ECO:0000256" key="1">
    <source>
        <dbReference type="SAM" id="Phobius"/>
    </source>
</evidence>
<evidence type="ECO:0000313" key="3">
    <source>
        <dbReference type="Proteomes" id="UP000450000"/>
    </source>
</evidence>
<comment type="caution">
    <text evidence="2">The sequence shown here is derived from an EMBL/GenBank/DDBJ whole genome shotgun (WGS) entry which is preliminary data.</text>
</comment>
<dbReference type="Proteomes" id="UP000450000">
    <property type="component" value="Unassembled WGS sequence"/>
</dbReference>
<name>A0A6N7KYH9_9ACTN</name>
<dbReference type="RefSeq" id="WP_153467858.1">
    <property type="nucleotide sequence ID" value="NZ_WBOF01000003.1"/>
</dbReference>
<gene>
    <name evidence="2" type="ORF">F7Q99_31535</name>
</gene>
<accession>A0A6N7KYH9</accession>
<dbReference type="EMBL" id="WBOF01000003">
    <property type="protein sequence ID" value="MQS16600.1"/>
    <property type="molecule type" value="Genomic_DNA"/>
</dbReference>
<feature type="transmembrane region" description="Helical" evidence="1">
    <location>
        <begin position="137"/>
        <end position="160"/>
    </location>
</feature>
<keyword evidence="1" id="KW-0472">Membrane</keyword>
<proteinExistence type="predicted"/>